<dbReference type="InterPro" id="IPR036869">
    <property type="entry name" value="J_dom_sf"/>
</dbReference>
<dbReference type="PANTHER" id="PTHR44094">
    <property type="entry name" value="DNAJ HEAT SHOCK N-TERMINAL DOMAIN-CONTAINING PROTEIN"/>
    <property type="match status" value="1"/>
</dbReference>
<feature type="domain" description="J" evidence="1">
    <location>
        <begin position="83"/>
        <end position="150"/>
    </location>
</feature>
<dbReference type="PANTHER" id="PTHR44094:SF14">
    <property type="entry name" value="DNAJ HEAT SHOCK N-TERMINAL DOMAIN-CONTAINING PROTEIN"/>
    <property type="match status" value="1"/>
</dbReference>
<proteinExistence type="predicted"/>
<dbReference type="InterPro" id="IPR052423">
    <property type="entry name" value="EMIR"/>
</dbReference>
<dbReference type="PROSITE" id="PS00636">
    <property type="entry name" value="DNAJ_1"/>
    <property type="match status" value="1"/>
</dbReference>
<protein>
    <recommendedName>
        <fullName evidence="1">J domain-containing protein</fullName>
    </recommendedName>
</protein>
<name>A0AAU9M8G2_9ASTR</name>
<dbReference type="Pfam" id="PF00226">
    <property type="entry name" value="DnaJ"/>
    <property type="match status" value="1"/>
</dbReference>
<organism evidence="2 3">
    <name type="scientific">Lactuca virosa</name>
    <dbReference type="NCBI Taxonomy" id="75947"/>
    <lineage>
        <taxon>Eukaryota</taxon>
        <taxon>Viridiplantae</taxon>
        <taxon>Streptophyta</taxon>
        <taxon>Embryophyta</taxon>
        <taxon>Tracheophyta</taxon>
        <taxon>Spermatophyta</taxon>
        <taxon>Magnoliopsida</taxon>
        <taxon>eudicotyledons</taxon>
        <taxon>Gunneridae</taxon>
        <taxon>Pentapetalae</taxon>
        <taxon>asterids</taxon>
        <taxon>campanulids</taxon>
        <taxon>Asterales</taxon>
        <taxon>Asteraceae</taxon>
        <taxon>Cichorioideae</taxon>
        <taxon>Cichorieae</taxon>
        <taxon>Lactucinae</taxon>
        <taxon>Lactuca</taxon>
    </lineage>
</organism>
<dbReference type="Gene3D" id="1.10.287.110">
    <property type="entry name" value="DnaJ domain"/>
    <property type="match status" value="1"/>
</dbReference>
<keyword evidence="3" id="KW-1185">Reference proteome</keyword>
<dbReference type="AlphaFoldDB" id="A0AAU9M8G2"/>
<evidence type="ECO:0000313" key="2">
    <source>
        <dbReference type="EMBL" id="CAH1421796.1"/>
    </source>
</evidence>
<evidence type="ECO:0000259" key="1">
    <source>
        <dbReference type="PROSITE" id="PS50076"/>
    </source>
</evidence>
<dbReference type="Proteomes" id="UP001157418">
    <property type="component" value="Unassembled WGS sequence"/>
</dbReference>
<dbReference type="SUPFAM" id="SSF55753">
    <property type="entry name" value="Actin depolymerizing proteins"/>
    <property type="match status" value="1"/>
</dbReference>
<gene>
    <name evidence="2" type="ORF">LVIROSA_LOCUS9174</name>
</gene>
<accession>A0AAU9M8G2</accession>
<evidence type="ECO:0000313" key="3">
    <source>
        <dbReference type="Proteomes" id="UP001157418"/>
    </source>
</evidence>
<reference evidence="2 3" key="1">
    <citation type="submission" date="2022-01" db="EMBL/GenBank/DDBJ databases">
        <authorList>
            <person name="Xiong W."/>
            <person name="Schranz E."/>
        </authorList>
    </citation>
    <scope>NUCLEOTIDE SEQUENCE [LARGE SCALE GENOMIC DNA]</scope>
</reference>
<comment type="caution">
    <text evidence="2">The sequence shown here is derived from an EMBL/GenBank/DDBJ whole genome shotgun (WGS) entry which is preliminary data.</text>
</comment>
<dbReference type="InterPro" id="IPR001623">
    <property type="entry name" value="DnaJ_domain"/>
</dbReference>
<dbReference type="PRINTS" id="PR00625">
    <property type="entry name" value="JDOMAIN"/>
</dbReference>
<dbReference type="SUPFAM" id="SSF46565">
    <property type="entry name" value="Chaperone J-domain"/>
    <property type="match status" value="1"/>
</dbReference>
<dbReference type="EMBL" id="CAKMRJ010001112">
    <property type="protein sequence ID" value="CAH1421796.1"/>
    <property type="molecule type" value="Genomic_DNA"/>
</dbReference>
<sequence>MLFHTLEKGTQSTFEQQEWAAKIVDSLKQNSKMKEQKADQLFGLDLEGNKVSLAPKYHWRLLDFLTCLHSRSLKFEVEVYNFDQDDLLPEDMLILDTHAEVFVWAGQAARQVDPDKNTDDPQAAERFQVLGEAYQVLSDPVKRDAYDDNGKCSISKDTMLDSTVVFAVLFGSELFEATSCWLYGKVRGIEAPENMSRKYPTGASDNKIL</sequence>
<dbReference type="InterPro" id="IPR018253">
    <property type="entry name" value="DnaJ_domain_CS"/>
</dbReference>
<dbReference type="PROSITE" id="PS50076">
    <property type="entry name" value="DNAJ_2"/>
    <property type="match status" value="1"/>
</dbReference>